<accession>A0A087AR87</accession>
<sequence length="529" mass="57317">MGLFGNRNTDDYVSPFDVDEAPDYVDPSTVVERESQIDARQHQREERRRKAQKRAEHRKQEHIEQAYYHTGQPPASHQRPNIPPSQPAGAARPTTNPVVNAANQPKPQTKRPLAAKLGVAILLLVVATILGNTFSALLVIGAVIILIQSIRLPKPDAANGTGRPTPTASRTPSAASSRTTSSRRTVTVAITVAVVVAIIVAASVIGVIMAQHNTSSGSLRGSFSWSPDDEDDHDYTEPEPETFERTGTLADDYDDERMSFTITRAYAGIHDDLDARTVVIELEASNEGSVATSLSSMGDLEVFQNGVGLRDTYLYIGDDADVLAGYDPSASINEILPDATATITMAYTLRDDTTPLDVRLSDYSGDTTIRSAFEIGEDTPDAPFTQIDSSELPEVPEATDTDGMTTVRDWDDTVIADVRVDDIALGPQTYEGQPTVIVTYRWINRSDDPISLSWLGDIQARLDGTELETAYLSEPPTGYEDGSKYLSVLPGAQATVTIAYELPRTAGTVNARIVDYDDTVLVEGSSELG</sequence>
<dbReference type="OrthoDB" id="3233084at2"/>
<dbReference type="InterPro" id="IPR031989">
    <property type="entry name" value="DUF5067"/>
</dbReference>
<keyword evidence="1" id="KW-0732">Signal</keyword>
<evidence type="ECO:0000259" key="4">
    <source>
        <dbReference type="Pfam" id="PF16729"/>
    </source>
</evidence>
<feature type="compositionally biased region" description="Polar residues" evidence="2">
    <location>
        <begin position="93"/>
        <end position="107"/>
    </location>
</feature>
<feature type="region of interest" description="Disordered" evidence="2">
    <location>
        <begin position="155"/>
        <end position="181"/>
    </location>
</feature>
<keyword evidence="3" id="KW-0472">Membrane</keyword>
<feature type="region of interest" description="Disordered" evidence="2">
    <location>
        <begin position="1"/>
        <end position="109"/>
    </location>
</feature>
<gene>
    <name evidence="5" type="ORF">BIGA_0724</name>
</gene>
<dbReference type="Pfam" id="PF16729">
    <property type="entry name" value="DUF5067"/>
    <property type="match status" value="2"/>
</dbReference>
<dbReference type="eggNOG" id="ENOG5031S72">
    <property type="taxonomic scope" value="Bacteria"/>
</dbReference>
<dbReference type="Proteomes" id="UP000029046">
    <property type="component" value="Unassembled WGS sequence"/>
</dbReference>
<organism evidence="5 6">
    <name type="scientific">Bifidobacterium pullorum subsp. gallinarum</name>
    <dbReference type="NCBI Taxonomy" id="78344"/>
    <lineage>
        <taxon>Bacteria</taxon>
        <taxon>Bacillati</taxon>
        <taxon>Actinomycetota</taxon>
        <taxon>Actinomycetes</taxon>
        <taxon>Bifidobacteriales</taxon>
        <taxon>Bifidobacteriaceae</taxon>
        <taxon>Bifidobacterium</taxon>
    </lineage>
</organism>
<evidence type="ECO:0000256" key="3">
    <source>
        <dbReference type="SAM" id="Phobius"/>
    </source>
</evidence>
<feature type="region of interest" description="Disordered" evidence="2">
    <location>
        <begin position="215"/>
        <end position="241"/>
    </location>
</feature>
<keyword evidence="3" id="KW-0812">Transmembrane</keyword>
<dbReference type="Gene3D" id="2.60.40.1240">
    <property type="match status" value="2"/>
</dbReference>
<keyword evidence="6" id="KW-1185">Reference proteome</keyword>
<dbReference type="AlphaFoldDB" id="A0A087AR87"/>
<feature type="transmembrane region" description="Helical" evidence="3">
    <location>
        <begin position="117"/>
        <end position="147"/>
    </location>
</feature>
<feature type="domain" description="DUF5067" evidence="4">
    <location>
        <begin position="253"/>
        <end position="362"/>
    </location>
</feature>
<evidence type="ECO:0000256" key="2">
    <source>
        <dbReference type="SAM" id="MobiDB-lite"/>
    </source>
</evidence>
<dbReference type="InterPro" id="IPR029050">
    <property type="entry name" value="Immunoprotect_excell_Ig-like"/>
</dbReference>
<name>A0A087AR87_9BIFI</name>
<feature type="domain" description="DUF5067" evidence="4">
    <location>
        <begin position="417"/>
        <end position="510"/>
    </location>
</feature>
<feature type="compositionally biased region" description="Low complexity" evidence="2">
    <location>
        <begin position="160"/>
        <end position="181"/>
    </location>
</feature>
<comment type="caution">
    <text evidence="5">The sequence shown here is derived from an EMBL/GenBank/DDBJ whole genome shotgun (WGS) entry which is preliminary data.</text>
</comment>
<evidence type="ECO:0000313" key="5">
    <source>
        <dbReference type="EMBL" id="KFI61287.1"/>
    </source>
</evidence>
<dbReference type="RefSeq" id="WP_033507605.1">
    <property type="nucleotide sequence ID" value="NZ_JGYX01000002.1"/>
</dbReference>
<keyword evidence="3" id="KW-1133">Transmembrane helix</keyword>
<feature type="compositionally biased region" description="Acidic residues" evidence="2">
    <location>
        <begin position="227"/>
        <end position="241"/>
    </location>
</feature>
<dbReference type="EMBL" id="JGYX01000002">
    <property type="protein sequence ID" value="KFI61287.1"/>
    <property type="molecule type" value="Genomic_DNA"/>
</dbReference>
<evidence type="ECO:0000313" key="6">
    <source>
        <dbReference type="Proteomes" id="UP000029046"/>
    </source>
</evidence>
<protein>
    <recommendedName>
        <fullName evidence="4">DUF5067 domain-containing protein</fullName>
    </recommendedName>
</protein>
<feature type="compositionally biased region" description="Low complexity" evidence="2">
    <location>
        <begin position="215"/>
        <end position="226"/>
    </location>
</feature>
<reference evidence="5 6" key="1">
    <citation type="submission" date="2014-03" db="EMBL/GenBank/DDBJ databases">
        <title>Genomics of Bifidobacteria.</title>
        <authorList>
            <person name="Ventura M."/>
            <person name="Milani C."/>
            <person name="Lugli G.A."/>
        </authorList>
    </citation>
    <scope>NUCLEOTIDE SEQUENCE [LARGE SCALE GENOMIC DNA]</scope>
    <source>
        <strain evidence="5 6">LMG 11586</strain>
    </source>
</reference>
<evidence type="ECO:0000256" key="1">
    <source>
        <dbReference type="ARBA" id="ARBA00022729"/>
    </source>
</evidence>
<feature type="transmembrane region" description="Helical" evidence="3">
    <location>
        <begin position="186"/>
        <end position="210"/>
    </location>
</feature>
<feature type="compositionally biased region" description="Basic and acidic residues" evidence="2">
    <location>
        <begin position="31"/>
        <end position="48"/>
    </location>
</feature>
<proteinExistence type="predicted"/>